<feature type="transmembrane region" description="Helical" evidence="1">
    <location>
        <begin position="135"/>
        <end position="158"/>
    </location>
</feature>
<feature type="transmembrane region" description="Helical" evidence="1">
    <location>
        <begin position="237"/>
        <end position="262"/>
    </location>
</feature>
<feature type="domain" description="Inositolphosphotransferase Aur1/Ipt1" evidence="2">
    <location>
        <begin position="106"/>
        <end position="307"/>
    </location>
</feature>
<dbReference type="RefSeq" id="WP_263732835.1">
    <property type="nucleotide sequence ID" value="NZ_JAOWKY010000001.1"/>
</dbReference>
<evidence type="ECO:0000256" key="1">
    <source>
        <dbReference type="SAM" id="Phobius"/>
    </source>
</evidence>
<dbReference type="InterPro" id="IPR026841">
    <property type="entry name" value="Aur1/Ipt1"/>
</dbReference>
<accession>A0ABT2Z7W2</accession>
<feature type="transmembrane region" description="Helical" evidence="1">
    <location>
        <begin position="269"/>
        <end position="288"/>
    </location>
</feature>
<reference evidence="3 4" key="1">
    <citation type="submission" date="2022-10" db="EMBL/GenBank/DDBJ databases">
        <title>Defluviimonas sp. nov., isolated from ocean surface water.</title>
        <authorList>
            <person name="He W."/>
            <person name="Wang L."/>
            <person name="Zhang D.-F."/>
        </authorList>
    </citation>
    <scope>NUCLEOTIDE SEQUENCE [LARGE SCALE GENOMIC DNA]</scope>
    <source>
        <strain evidence="3 4">WL0002</strain>
    </source>
</reference>
<comment type="caution">
    <text evidence="3">The sequence shown here is derived from an EMBL/GenBank/DDBJ whole genome shotgun (WGS) entry which is preliminary data.</text>
</comment>
<dbReference type="EMBL" id="JAOWKY010000001">
    <property type="protein sequence ID" value="MCV2867168.1"/>
    <property type="molecule type" value="Genomic_DNA"/>
</dbReference>
<proteinExistence type="predicted"/>
<feature type="transmembrane region" description="Helical" evidence="1">
    <location>
        <begin position="71"/>
        <end position="91"/>
    </location>
</feature>
<keyword evidence="1" id="KW-0472">Membrane</keyword>
<evidence type="ECO:0000259" key="2">
    <source>
        <dbReference type="Pfam" id="PF14378"/>
    </source>
</evidence>
<evidence type="ECO:0000313" key="3">
    <source>
        <dbReference type="EMBL" id="MCV2867168.1"/>
    </source>
</evidence>
<feature type="transmembrane region" description="Helical" evidence="1">
    <location>
        <begin position="46"/>
        <end position="64"/>
    </location>
</feature>
<organism evidence="3 4">
    <name type="scientific">Albidovulum marisflavi</name>
    <dbReference type="NCBI Taxonomy" id="2984159"/>
    <lineage>
        <taxon>Bacteria</taxon>
        <taxon>Pseudomonadati</taxon>
        <taxon>Pseudomonadota</taxon>
        <taxon>Alphaproteobacteria</taxon>
        <taxon>Rhodobacterales</taxon>
        <taxon>Paracoccaceae</taxon>
        <taxon>Albidovulum</taxon>
    </lineage>
</organism>
<dbReference type="Pfam" id="PF14378">
    <property type="entry name" value="PAP2_3"/>
    <property type="match status" value="1"/>
</dbReference>
<keyword evidence="1" id="KW-0812">Transmembrane</keyword>
<evidence type="ECO:0000313" key="4">
    <source>
        <dbReference type="Proteomes" id="UP001652542"/>
    </source>
</evidence>
<keyword evidence="1" id="KW-1133">Transmembrane helix</keyword>
<feature type="transmembrane region" description="Helical" evidence="1">
    <location>
        <begin position="294"/>
        <end position="311"/>
    </location>
</feature>
<keyword evidence="4" id="KW-1185">Reference proteome</keyword>
<protein>
    <submittedName>
        <fullName evidence="3">Phosphatase PAP2 family protein</fullName>
    </submittedName>
</protein>
<feature type="transmembrane region" description="Helical" evidence="1">
    <location>
        <begin position="170"/>
        <end position="198"/>
    </location>
</feature>
<name>A0ABT2Z7W2_9RHOB</name>
<dbReference type="Proteomes" id="UP001652542">
    <property type="component" value="Unassembled WGS sequence"/>
</dbReference>
<sequence>MAIFFRATLVYAIVALLIVAHLQSIDRDFVVRSLALIMLFLKWLAGSFQWGVALPLAAVLTFGLSRAPARLPLLFIALVSCVLFQTAFYIVKSSIPLVVPFYADPWLADFDRWLHGGQDPWVLAHRILDWMPASLIATLYTTIWAFPALAFVFILVLIEADDLRFRRYVILYLFCWLGLGNVLAALGASVGPVFYYALLGDDRFADLHRALAVSGVAQTTVGALQENLWKNYIEGGLVVGSGISAFPSVHVGSTTLVALYVIERVPIAAPPAIAFVALIQILSVYTGYHYAVDGYVSIAAMVGAWALVSPGKRRQIWPLSRSVHKS</sequence>
<gene>
    <name evidence="3" type="ORF">OEW28_00825</name>
</gene>